<dbReference type="EMBL" id="CACRTF010000014">
    <property type="protein sequence ID" value="VYT36579.1"/>
    <property type="molecule type" value="Genomic_DNA"/>
</dbReference>
<dbReference type="Pfam" id="PF04488">
    <property type="entry name" value="Gly_transf_sug"/>
    <property type="match status" value="1"/>
</dbReference>
<dbReference type="SUPFAM" id="SSF53448">
    <property type="entry name" value="Nucleotide-diphospho-sugar transferases"/>
    <property type="match status" value="1"/>
</dbReference>
<evidence type="ECO:0000256" key="1">
    <source>
        <dbReference type="ARBA" id="ARBA00022679"/>
    </source>
</evidence>
<dbReference type="RefSeq" id="WP_002577830.1">
    <property type="nucleotide sequence ID" value="NZ_BAABZS010000001.1"/>
</dbReference>
<keyword evidence="1 2" id="KW-0808">Transferase</keyword>
<dbReference type="Gene3D" id="3.90.550.20">
    <property type="match status" value="1"/>
</dbReference>
<dbReference type="InterPro" id="IPR051706">
    <property type="entry name" value="Glycosyltransferase_domain"/>
</dbReference>
<dbReference type="GeneID" id="23116332"/>
<proteinExistence type="predicted"/>
<dbReference type="PANTHER" id="PTHR32385">
    <property type="entry name" value="MANNOSYL PHOSPHORYLINOSITOL CERAMIDE SYNTHASE"/>
    <property type="match status" value="1"/>
</dbReference>
<name>A0A6N2W1K3_9FIRM</name>
<dbReference type="AlphaFoldDB" id="A0A6N2W1K3"/>
<dbReference type="InterPro" id="IPR029044">
    <property type="entry name" value="Nucleotide-diphossugar_trans"/>
</dbReference>
<dbReference type="GO" id="GO:0051999">
    <property type="term" value="P:mannosyl-inositol phosphorylceramide biosynthetic process"/>
    <property type="evidence" value="ECO:0007669"/>
    <property type="project" value="TreeGrafter"/>
</dbReference>
<sequence>MVNLLHCKRIYLEDQIKNKQFVCFGAGAQFAKFLNFWVSEESIDNLLCVIDSNKAGQKTEFLSKSILVCTLDQFISDNQCKDFNMIITNLYSCMEIVDKLDQYELFNAKSCFLYHMIDGEYQEQSFDFMTNPIPQIDKLIHYCWFGNSEIPEHLQKCIDSWKHYCPDYKLVRWDESNYDISKNKYMKDAYDAKMWGFVSDYARLDVIYNYGGFYLDTDVELIKTLDGLRGNSMYCGFENNHFVSFGIGYGAIRGHRIIKKILDVYDKLLFDISHGLPIPCPVYQSGVLSDEGVKMNNMFQQFDDFTVYPSEVLAPFGPHRIGSGITKNTVSIHHYDASWAPNRLENREKLEKNINRYLQRAKKIS</sequence>
<gene>
    <name evidence="2" type="ORF">CBLFYP116_03232</name>
</gene>
<dbReference type="GO" id="GO:0000030">
    <property type="term" value="F:mannosyltransferase activity"/>
    <property type="evidence" value="ECO:0007669"/>
    <property type="project" value="TreeGrafter"/>
</dbReference>
<organism evidence="2">
    <name type="scientific">Enterocloster bolteae</name>
    <dbReference type="NCBI Taxonomy" id="208479"/>
    <lineage>
        <taxon>Bacteria</taxon>
        <taxon>Bacillati</taxon>
        <taxon>Bacillota</taxon>
        <taxon>Clostridia</taxon>
        <taxon>Lachnospirales</taxon>
        <taxon>Lachnospiraceae</taxon>
        <taxon>Enterocloster</taxon>
    </lineage>
</organism>
<dbReference type="GO" id="GO:0016020">
    <property type="term" value="C:membrane"/>
    <property type="evidence" value="ECO:0007669"/>
    <property type="project" value="GOC"/>
</dbReference>
<reference evidence="2" key="1">
    <citation type="submission" date="2019-11" db="EMBL/GenBank/DDBJ databases">
        <authorList>
            <person name="Feng L."/>
        </authorList>
    </citation>
    <scope>NUCLEOTIDE SEQUENCE</scope>
    <source>
        <strain evidence="2">CbolteaeLFYP116</strain>
    </source>
</reference>
<dbReference type="PANTHER" id="PTHR32385:SF15">
    <property type="entry name" value="INOSITOL PHOSPHOCERAMIDE MANNOSYLTRANSFERASE 1"/>
    <property type="match status" value="1"/>
</dbReference>
<dbReference type="InterPro" id="IPR007577">
    <property type="entry name" value="GlycoTrfase_DXD_sugar-bd_CS"/>
</dbReference>
<evidence type="ECO:0000313" key="2">
    <source>
        <dbReference type="EMBL" id="VYT36579.1"/>
    </source>
</evidence>
<protein>
    <submittedName>
        <fullName evidence="2">Glycosyltransferase sugar-binding region containing DXD motif protein</fullName>
    </submittedName>
</protein>
<accession>A0A6N2W1K3</accession>